<evidence type="ECO:0000259" key="8">
    <source>
        <dbReference type="PROSITE" id="PS50151"/>
    </source>
</evidence>
<dbReference type="Pfam" id="PF01541">
    <property type="entry name" value="GIY-YIG"/>
    <property type="match status" value="1"/>
</dbReference>
<dbReference type="Gene3D" id="4.10.860.10">
    <property type="entry name" value="UVR domain"/>
    <property type="match status" value="1"/>
</dbReference>
<comment type="caution">
    <text evidence="11">The sequence shown here is derived from an EMBL/GenBank/DDBJ whole genome shotgun (WGS) entry which is preliminary data.</text>
</comment>
<dbReference type="RefSeq" id="WP_204515974.1">
    <property type="nucleotide sequence ID" value="NZ_JAFBCP010000001.1"/>
</dbReference>
<dbReference type="InterPro" id="IPR003583">
    <property type="entry name" value="Hlx-hairpin-Hlx_DNA-bd_motif"/>
</dbReference>
<dbReference type="InterPro" id="IPR036876">
    <property type="entry name" value="UVR_dom_sf"/>
</dbReference>
<evidence type="ECO:0000256" key="7">
    <source>
        <dbReference type="SAM" id="MobiDB-lite"/>
    </source>
</evidence>
<dbReference type="SUPFAM" id="SSF82771">
    <property type="entry name" value="GIY-YIG endonuclease"/>
    <property type="match status" value="1"/>
</dbReference>
<feature type="domain" description="UvrC family homology region profile" evidence="10">
    <location>
        <begin position="258"/>
        <end position="495"/>
    </location>
</feature>
<keyword evidence="4 6" id="KW-0267">Excision nuclease</keyword>
<dbReference type="Proteomes" id="UP000809290">
    <property type="component" value="Unassembled WGS sequence"/>
</dbReference>
<accession>A0ABS2SQD6</accession>
<evidence type="ECO:0000256" key="2">
    <source>
        <dbReference type="ARBA" id="ARBA00022763"/>
    </source>
</evidence>
<dbReference type="PROSITE" id="PS50165">
    <property type="entry name" value="UVRC"/>
    <property type="match status" value="1"/>
</dbReference>
<dbReference type="SMART" id="SM00278">
    <property type="entry name" value="HhH1"/>
    <property type="match status" value="2"/>
</dbReference>
<dbReference type="Gene3D" id="1.10.150.20">
    <property type="entry name" value="5' to 3' exonuclease, C-terminal subdomain"/>
    <property type="match status" value="1"/>
</dbReference>
<keyword evidence="1 6" id="KW-0963">Cytoplasm</keyword>
<dbReference type="InterPro" id="IPR050066">
    <property type="entry name" value="UvrABC_protein_C"/>
</dbReference>
<comment type="similarity">
    <text evidence="6">Belongs to the UvrC family.</text>
</comment>
<keyword evidence="3 6" id="KW-0228">DNA excision</keyword>
<dbReference type="Pfam" id="PF08459">
    <property type="entry name" value="UvrC_RNaseH_dom"/>
    <property type="match status" value="1"/>
</dbReference>
<dbReference type="InterPro" id="IPR004791">
    <property type="entry name" value="UvrC"/>
</dbReference>
<comment type="function">
    <text evidence="6">The UvrABC repair system catalyzes the recognition and processing of DNA lesions. UvrC both incises the 5' and 3' sides of the lesion. The N-terminal half is responsible for the 3' incision and the C-terminal half is responsible for the 5' incision.</text>
</comment>
<dbReference type="Gene3D" id="3.40.1440.10">
    <property type="entry name" value="GIY-YIG endonuclease"/>
    <property type="match status" value="1"/>
</dbReference>
<dbReference type="InterPro" id="IPR001943">
    <property type="entry name" value="UVR_dom"/>
</dbReference>
<dbReference type="NCBIfam" id="NF001824">
    <property type="entry name" value="PRK00558.1-5"/>
    <property type="match status" value="1"/>
</dbReference>
<dbReference type="InterPro" id="IPR001162">
    <property type="entry name" value="UvrC_RNase_H_dom"/>
</dbReference>
<dbReference type="Pfam" id="PF14520">
    <property type="entry name" value="HHH_5"/>
    <property type="match status" value="1"/>
</dbReference>
<evidence type="ECO:0000256" key="5">
    <source>
        <dbReference type="ARBA" id="ARBA00023204"/>
    </source>
</evidence>
<feature type="domain" description="UVR" evidence="8">
    <location>
        <begin position="207"/>
        <end position="242"/>
    </location>
</feature>
<dbReference type="InterPro" id="IPR000305">
    <property type="entry name" value="GIY-YIG_endonuc"/>
</dbReference>
<dbReference type="NCBIfam" id="TIGR00194">
    <property type="entry name" value="uvrC"/>
    <property type="match status" value="1"/>
</dbReference>
<organism evidence="11 12">
    <name type="scientific">Brevibacterium paucivorans</name>
    <dbReference type="NCBI Taxonomy" id="170994"/>
    <lineage>
        <taxon>Bacteria</taxon>
        <taxon>Bacillati</taxon>
        <taxon>Actinomycetota</taxon>
        <taxon>Actinomycetes</taxon>
        <taxon>Micrococcales</taxon>
        <taxon>Brevibacteriaceae</taxon>
        <taxon>Brevibacterium</taxon>
    </lineage>
</organism>
<evidence type="ECO:0000256" key="1">
    <source>
        <dbReference type="ARBA" id="ARBA00022490"/>
    </source>
</evidence>
<dbReference type="SUPFAM" id="SSF46600">
    <property type="entry name" value="C-terminal UvrC-binding domain of UvrB"/>
    <property type="match status" value="1"/>
</dbReference>
<keyword evidence="12" id="KW-1185">Reference proteome</keyword>
<keyword evidence="5 6" id="KW-0234">DNA repair</keyword>
<dbReference type="InterPro" id="IPR035901">
    <property type="entry name" value="GIY-YIG_endonuc_sf"/>
</dbReference>
<dbReference type="PROSITE" id="PS50164">
    <property type="entry name" value="GIY_YIG"/>
    <property type="match status" value="1"/>
</dbReference>
<dbReference type="HAMAP" id="MF_00203">
    <property type="entry name" value="UvrC"/>
    <property type="match status" value="1"/>
</dbReference>
<keyword evidence="2 6" id="KW-0227">DNA damage</keyword>
<dbReference type="SUPFAM" id="SSF47781">
    <property type="entry name" value="RuvA domain 2-like"/>
    <property type="match status" value="1"/>
</dbReference>
<gene>
    <name evidence="6" type="primary">uvrC</name>
    <name evidence="11" type="ORF">JOE56_002157</name>
</gene>
<reference evidence="11 12" key="1">
    <citation type="submission" date="2021-01" db="EMBL/GenBank/DDBJ databases">
        <title>Sequencing the genomes of 1000 actinobacteria strains.</title>
        <authorList>
            <person name="Klenk H.-P."/>
        </authorList>
    </citation>
    <scope>NUCLEOTIDE SEQUENCE [LARGE SCALE GENOMIC DNA]</scope>
    <source>
        <strain evidence="11 12">DSM 13657</strain>
    </source>
</reference>
<comment type="subcellular location">
    <subcellularLocation>
        <location evidence="6">Cytoplasm</location>
    </subcellularLocation>
</comment>
<sequence length="637" mass="71654">MDPQLYRPKTGEIPTDPGVYTFRDADGRVIYVGKAKNLRNRLNSYFADPAGLHPRTFTMVHTAASVNWTVVKTEVEALQLEWTWINEFNPRFNVMFRDDKSYPYLAITVRDEYPRVFVTRGKRKKGVKYFGPFTAVWAIRESLDLLLKAFPVRTCAKTVFDRAQRQGRPCLLGYIDKCSAPCVEKIDRDEYAELVKSVIEFMSGNSGKFISVRKQAMKEASANLDFETAARLRDEIAALETVLNKNAVVLSQNADADVFGLYAEELEASVQVFHIRGGRIRGQRGWIIERMEDKAPGELIEDAIRQAYTDVDTHAIPTEILTSHEPTDSELLGEWLRSVRGAKIDMRVPQRGEKKAVLETAELNAHKALALHKTRRASDLTTRSQALNEIHEALDLTEPPLRIECIDNSHTSGQNVVGSLVVFEDGLPKKKDYKRFSVTGDAARDDTSAMYNVVSRRFERYLENMGKDDSGFGYRPSLLVVDGALPQVHAATQALHDLGIPDITVVGLAKRLEEVWVPWDEFPVILPRNSEGLFMLQRIRDEAHRFAITYHRQKRSASMTRSELDAIEGLGAAKQKALLKHFGSLKKIKAASVEELTQARGIGPQLADKIHGHFTPAQPDEQNAGTVEEPTEGRAHD</sequence>
<dbReference type="Pfam" id="PF02151">
    <property type="entry name" value="UVR"/>
    <property type="match status" value="1"/>
</dbReference>
<evidence type="ECO:0000313" key="12">
    <source>
        <dbReference type="Proteomes" id="UP000809290"/>
    </source>
</evidence>
<dbReference type="PANTHER" id="PTHR30562:SF1">
    <property type="entry name" value="UVRABC SYSTEM PROTEIN C"/>
    <property type="match status" value="1"/>
</dbReference>
<name>A0ABS2SQD6_9MICO</name>
<proteinExistence type="inferred from homology"/>
<dbReference type="SMART" id="SM00465">
    <property type="entry name" value="GIYc"/>
    <property type="match status" value="1"/>
</dbReference>
<evidence type="ECO:0000256" key="4">
    <source>
        <dbReference type="ARBA" id="ARBA00022881"/>
    </source>
</evidence>
<evidence type="ECO:0000313" key="11">
    <source>
        <dbReference type="EMBL" id="MBM7817463.1"/>
    </source>
</evidence>
<evidence type="ECO:0000256" key="3">
    <source>
        <dbReference type="ARBA" id="ARBA00022769"/>
    </source>
</evidence>
<dbReference type="EMBL" id="JAFBCP010000001">
    <property type="protein sequence ID" value="MBM7817463.1"/>
    <property type="molecule type" value="Genomic_DNA"/>
</dbReference>
<evidence type="ECO:0000259" key="9">
    <source>
        <dbReference type="PROSITE" id="PS50164"/>
    </source>
</evidence>
<evidence type="ECO:0000256" key="6">
    <source>
        <dbReference type="HAMAP-Rule" id="MF_00203"/>
    </source>
</evidence>
<dbReference type="PANTHER" id="PTHR30562">
    <property type="entry name" value="UVRC/OXIDOREDUCTASE"/>
    <property type="match status" value="1"/>
</dbReference>
<dbReference type="InterPro" id="IPR010994">
    <property type="entry name" value="RuvA_2-like"/>
</dbReference>
<keyword evidence="6" id="KW-0742">SOS response</keyword>
<dbReference type="PROSITE" id="PS50151">
    <property type="entry name" value="UVR"/>
    <property type="match status" value="1"/>
</dbReference>
<evidence type="ECO:0000259" key="10">
    <source>
        <dbReference type="PROSITE" id="PS50165"/>
    </source>
</evidence>
<protein>
    <recommendedName>
        <fullName evidence="6">UvrABC system protein C</fullName>
        <shortName evidence="6">Protein UvrC</shortName>
    </recommendedName>
    <alternativeName>
        <fullName evidence="6">Excinuclease ABC subunit C</fullName>
    </alternativeName>
</protein>
<dbReference type="Gene3D" id="3.30.420.340">
    <property type="entry name" value="UvrC, RNAse H endonuclease domain"/>
    <property type="match status" value="1"/>
</dbReference>
<dbReference type="InterPro" id="IPR038476">
    <property type="entry name" value="UvrC_RNase_H_dom_sf"/>
</dbReference>
<dbReference type="CDD" id="cd10434">
    <property type="entry name" value="GIY-YIG_UvrC_Cho"/>
    <property type="match status" value="1"/>
</dbReference>
<feature type="region of interest" description="Disordered" evidence="7">
    <location>
        <begin position="609"/>
        <end position="637"/>
    </location>
</feature>
<comment type="subunit">
    <text evidence="6">Interacts with UvrB in an incision complex.</text>
</comment>
<dbReference type="Pfam" id="PF22920">
    <property type="entry name" value="UvrC_RNaseH"/>
    <property type="match status" value="1"/>
</dbReference>
<dbReference type="InterPro" id="IPR047296">
    <property type="entry name" value="GIY-YIG_UvrC_Cho"/>
</dbReference>
<feature type="domain" description="GIY-YIG" evidence="9">
    <location>
        <begin position="15"/>
        <end position="94"/>
    </location>
</feature>